<dbReference type="Proteomes" id="UP000309038">
    <property type="component" value="Unassembled WGS sequence"/>
</dbReference>
<keyword evidence="4" id="KW-1185">Reference proteome</keyword>
<organism evidence="3 4">
    <name type="scientific">Hermanssonia centrifuga</name>
    <dbReference type="NCBI Taxonomy" id="98765"/>
    <lineage>
        <taxon>Eukaryota</taxon>
        <taxon>Fungi</taxon>
        <taxon>Dikarya</taxon>
        <taxon>Basidiomycota</taxon>
        <taxon>Agaricomycotina</taxon>
        <taxon>Agaricomycetes</taxon>
        <taxon>Polyporales</taxon>
        <taxon>Meruliaceae</taxon>
        <taxon>Hermanssonia</taxon>
    </lineage>
</organism>
<feature type="coiled-coil region" evidence="1">
    <location>
        <begin position="61"/>
        <end position="88"/>
    </location>
</feature>
<feature type="compositionally biased region" description="Basic and acidic residues" evidence="2">
    <location>
        <begin position="328"/>
        <end position="342"/>
    </location>
</feature>
<dbReference type="EMBL" id="SGPJ01001126">
    <property type="protein sequence ID" value="THG92537.1"/>
    <property type="molecule type" value="Genomic_DNA"/>
</dbReference>
<evidence type="ECO:0000256" key="2">
    <source>
        <dbReference type="SAM" id="MobiDB-lite"/>
    </source>
</evidence>
<proteinExistence type="predicted"/>
<feature type="compositionally biased region" description="Basic residues" evidence="2">
    <location>
        <begin position="294"/>
        <end position="306"/>
    </location>
</feature>
<feature type="compositionally biased region" description="Basic and acidic residues" evidence="2">
    <location>
        <begin position="276"/>
        <end position="287"/>
    </location>
</feature>
<dbReference type="AlphaFoldDB" id="A0A4S4K5Z6"/>
<evidence type="ECO:0000256" key="1">
    <source>
        <dbReference type="SAM" id="Coils"/>
    </source>
</evidence>
<feature type="region of interest" description="Disordered" evidence="2">
    <location>
        <begin position="276"/>
        <end position="367"/>
    </location>
</feature>
<sequence>MDPTSTVPRRRSIQDPTQVIAWDAFIHFKLQSINKGRLKGTRERLSGLLKFHQTELQEEWEKLTTREKKQMKEEYDKKKAEEENLEKTVTPKALMKKVDGQFEKMEQEWTAVCRSTGVEGFYIGVRSSIEEYHTPKAFFTPRAETFVKKVLGMEPEALALKLEAFVTTGLADQDKSSAPADTLLKGKKLISKCRTLIQEGLNTILKTKGITHEVLMNYINYERKIVEQHGVELQGWPCKKFVNPGDVKGRQELEKLFHALHTKTCAWKPLSAGELEERQCRNRERQAAGEVIYKPRKKPAPKKGKQPKSAMFIHDSEEEQEEQEEQDKDSKSGREVEQRETEPQIEEEQQMEGTSADIVPTGNEHSS</sequence>
<comment type="caution">
    <text evidence="3">The sequence shown here is derived from an EMBL/GenBank/DDBJ whole genome shotgun (WGS) entry which is preliminary data.</text>
</comment>
<keyword evidence="1" id="KW-0175">Coiled coil</keyword>
<reference evidence="3 4" key="1">
    <citation type="submission" date="2019-02" db="EMBL/GenBank/DDBJ databases">
        <title>Genome sequencing of the rare red list fungi Phlebia centrifuga.</title>
        <authorList>
            <person name="Buettner E."/>
            <person name="Kellner H."/>
        </authorList>
    </citation>
    <scope>NUCLEOTIDE SEQUENCE [LARGE SCALE GENOMIC DNA]</scope>
    <source>
        <strain evidence="3 4">DSM 108282</strain>
    </source>
</reference>
<gene>
    <name evidence="3" type="ORF">EW026_g8394</name>
</gene>
<evidence type="ECO:0000313" key="4">
    <source>
        <dbReference type="Proteomes" id="UP000309038"/>
    </source>
</evidence>
<name>A0A4S4K5Z6_9APHY</name>
<evidence type="ECO:0000313" key="3">
    <source>
        <dbReference type="EMBL" id="THG92537.1"/>
    </source>
</evidence>
<protein>
    <submittedName>
        <fullName evidence="3">Uncharacterized protein</fullName>
    </submittedName>
</protein>
<accession>A0A4S4K5Z6</accession>
<feature type="compositionally biased region" description="Acidic residues" evidence="2">
    <location>
        <begin position="316"/>
        <end position="327"/>
    </location>
</feature>